<feature type="region of interest" description="Disordered" evidence="1">
    <location>
        <begin position="469"/>
        <end position="490"/>
    </location>
</feature>
<gene>
    <name evidence="2" type="ORF">GCM10010521_24810</name>
</gene>
<keyword evidence="3" id="KW-1185">Reference proteome</keyword>
<accession>A0ABP6N6E7</accession>
<dbReference type="RefSeq" id="WP_345050202.1">
    <property type="nucleotide sequence ID" value="NZ_BAAAVM010000030.1"/>
</dbReference>
<name>A0ABP6N6E7_9ACTN</name>
<proteinExistence type="predicted"/>
<reference evidence="3" key="1">
    <citation type="journal article" date="2019" name="Int. J. Syst. Evol. Microbiol.">
        <title>The Global Catalogue of Microorganisms (GCM) 10K type strain sequencing project: providing services to taxonomists for standard genome sequencing and annotation.</title>
        <authorList>
            <consortium name="The Broad Institute Genomics Platform"/>
            <consortium name="The Broad Institute Genome Sequencing Center for Infectious Disease"/>
            <person name="Wu L."/>
            <person name="Ma J."/>
        </authorList>
    </citation>
    <scope>NUCLEOTIDE SEQUENCE [LARGE SCALE GENOMIC DNA]</scope>
    <source>
        <strain evidence="3">JCM 11574</strain>
    </source>
</reference>
<dbReference type="Proteomes" id="UP001500893">
    <property type="component" value="Unassembled WGS sequence"/>
</dbReference>
<dbReference type="EMBL" id="BAAAVM010000030">
    <property type="protein sequence ID" value="GAA3137686.1"/>
    <property type="molecule type" value="Genomic_DNA"/>
</dbReference>
<evidence type="ECO:0000313" key="2">
    <source>
        <dbReference type="EMBL" id="GAA3137686.1"/>
    </source>
</evidence>
<evidence type="ECO:0000313" key="3">
    <source>
        <dbReference type="Proteomes" id="UP001500893"/>
    </source>
</evidence>
<comment type="caution">
    <text evidence="2">The sequence shown here is derived from an EMBL/GenBank/DDBJ whole genome shotgun (WGS) entry which is preliminary data.</text>
</comment>
<protein>
    <submittedName>
        <fullName evidence="2">Uncharacterized protein</fullName>
    </submittedName>
</protein>
<sequence length="740" mass="79021">MPSTPPVQHRTRFLDQRIPSLYAGKYTLTTQQSIGGVNTADALPDRVQRFDVRGLRFAIAGDDVHACYPLPGSTGLYSQVLPHVTLTTPGVPWLRPLAEQEPSVPWLALLVFREHELPGDPQAIGRVDACRVRELLAGRLDSGQTLPGCGPQIEPEWLFADEVDLVCSTILVPGELFTAIAPLPEEMAALAHVREGGPPDATRGATPPPDDEELKAVVVANRFPDVAGGMHVAHLVSFDGHEDLLVAKASVPAEGVRLVSLRSWVFESEPDSGTGFGDLVHNLAADPDPLLRLPARAPADPTPVQREALERIATGATALPQRLASGERTAAFYRGPLTAAPAQALPDPVGGVRRESGDEALVYLEKYGVYDTGYASAFALGRALALADPEFRTQLLAWRKAARSAARRLLTHPELSGRAVTADTASLLRRDLARDAFDKLLTSDGNGSGEGARSQGCKLARALAGAGADVAAGRRRTPTPHASSGGVPTAGSLHTALARAEVREVIAAATATEMDPVTAWLDRLAVLEMIPFEHLVPDERMLPGESIRFFSIDPGWVRAAVDGALSVGIGHTLDSDLNELARGVRPAPACGVLLHSDLVEGWPDTLYTAFLDNRPVEPVRTATFGTHVLMVLFPQVIDTFTAAEPPQGIHFGFGDLGTIELRKITRPDIGMPMGEFPDAPGDDRFSRFLRPGGHDVLNIAGTGDALLPALAQAHNVAELSSAQFALQMVKAPQLQFFVRP</sequence>
<organism evidence="2 3">
    <name type="scientific">Streptomyces rameus</name>
    <dbReference type="NCBI Taxonomy" id="68261"/>
    <lineage>
        <taxon>Bacteria</taxon>
        <taxon>Bacillati</taxon>
        <taxon>Actinomycetota</taxon>
        <taxon>Actinomycetes</taxon>
        <taxon>Kitasatosporales</taxon>
        <taxon>Streptomycetaceae</taxon>
        <taxon>Streptomyces</taxon>
    </lineage>
</organism>
<evidence type="ECO:0000256" key="1">
    <source>
        <dbReference type="SAM" id="MobiDB-lite"/>
    </source>
</evidence>